<dbReference type="InterPro" id="IPR040582">
    <property type="entry name" value="OB_MalK-like"/>
</dbReference>
<proteinExistence type="predicted"/>
<dbReference type="SUPFAM" id="SSF50331">
    <property type="entry name" value="MOP-like"/>
    <property type="match status" value="1"/>
</dbReference>
<dbReference type="InterPro" id="IPR003593">
    <property type="entry name" value="AAA+_ATPase"/>
</dbReference>
<dbReference type="GO" id="GO:0008643">
    <property type="term" value="P:carbohydrate transport"/>
    <property type="evidence" value="ECO:0007669"/>
    <property type="project" value="InterPro"/>
</dbReference>
<dbReference type="InterPro" id="IPR027417">
    <property type="entry name" value="P-loop_NTPase"/>
</dbReference>
<dbReference type="Pfam" id="PF00005">
    <property type="entry name" value="ABC_tran"/>
    <property type="match status" value="1"/>
</dbReference>
<keyword evidence="1" id="KW-0813">Transport</keyword>
<comment type="caution">
    <text evidence="5">The sequence shown here is derived from an EMBL/GenBank/DDBJ whole genome shotgun (WGS) entry which is preliminary data.</text>
</comment>
<dbReference type="InterPro" id="IPR047641">
    <property type="entry name" value="ABC_transpr_MalK/UgpC-like"/>
</dbReference>
<dbReference type="GO" id="GO:0055052">
    <property type="term" value="C:ATP-binding cassette (ABC) transporter complex, substrate-binding subunit-containing"/>
    <property type="evidence" value="ECO:0007669"/>
    <property type="project" value="TreeGrafter"/>
</dbReference>
<dbReference type="CDD" id="cd03301">
    <property type="entry name" value="ABC_MalK_N"/>
    <property type="match status" value="1"/>
</dbReference>
<dbReference type="Gene3D" id="2.40.50.100">
    <property type="match status" value="1"/>
</dbReference>
<dbReference type="InterPro" id="IPR012340">
    <property type="entry name" value="NA-bd_OB-fold"/>
</dbReference>
<sequence length="367" mass="41221">MASLSLRHIYKIYQGDVTAVKDFNLEIEDKEFIVFVGPSGCGKSTTLRMIAGLEDISKGELYIGDTLVNDVEPKERDIAMVFQNYALYPHMSVYDNMAFALKLRKMPKDEIEKKVTEAAKILDIEHLLKRKPKALSGGQRQRVALGRAIVRNPKVFLMDEPLSNLDAKLRVQMRTEISKLYRKLQTTFIYVTHDQVEAMTMGTRIVVMKDGVIQQVDTPQNIYNYPTNLFVAGFMGSPQMNFIDGVIEKSGNDLFASFNGNKIKFPADKCDALKSYIGKEVTFGIRPQSLSDDKELIANNPHSTIVGDIEVVEHMGAESYVYTKCGNASVTIRIEGTTNLKVGEKAKIYLDANSLHVFDKDTTLRVI</sequence>
<dbReference type="Gene3D" id="2.40.50.140">
    <property type="entry name" value="Nucleic acid-binding proteins"/>
    <property type="match status" value="1"/>
</dbReference>
<evidence type="ECO:0000313" key="6">
    <source>
        <dbReference type="Proteomes" id="UP000662088"/>
    </source>
</evidence>
<evidence type="ECO:0000313" key="5">
    <source>
        <dbReference type="EMBL" id="MBC5639638.1"/>
    </source>
</evidence>
<protein>
    <submittedName>
        <fullName evidence="5">sn-glycerol-3-phosphate ABC transporter ATP-binding protein UgpC</fullName>
    </submittedName>
</protein>
<keyword evidence="6" id="KW-1185">Reference proteome</keyword>
<gene>
    <name evidence="5" type="primary">ugpC</name>
    <name evidence="5" type="ORF">H8R92_04165</name>
</gene>
<evidence type="ECO:0000259" key="4">
    <source>
        <dbReference type="PROSITE" id="PS50893"/>
    </source>
</evidence>
<accession>A0A8I0DL01</accession>
<dbReference type="SUPFAM" id="SSF52540">
    <property type="entry name" value="P-loop containing nucleoside triphosphate hydrolases"/>
    <property type="match status" value="1"/>
</dbReference>
<dbReference type="Proteomes" id="UP000662088">
    <property type="component" value="Unassembled WGS sequence"/>
</dbReference>
<dbReference type="AlphaFoldDB" id="A0A8I0DL01"/>
<dbReference type="RefSeq" id="WP_022211067.1">
    <property type="nucleotide sequence ID" value="NZ_JACOOQ010000005.1"/>
</dbReference>
<dbReference type="PANTHER" id="PTHR43875">
    <property type="entry name" value="MALTODEXTRIN IMPORT ATP-BINDING PROTEIN MSMX"/>
    <property type="match status" value="1"/>
</dbReference>
<keyword evidence="2" id="KW-0547">Nucleotide-binding</keyword>
<dbReference type="FunFam" id="3.40.50.300:FF:000042">
    <property type="entry name" value="Maltose/maltodextrin ABC transporter, ATP-binding protein"/>
    <property type="match status" value="1"/>
</dbReference>
<evidence type="ECO:0000256" key="1">
    <source>
        <dbReference type="ARBA" id="ARBA00022448"/>
    </source>
</evidence>
<dbReference type="InterPro" id="IPR015855">
    <property type="entry name" value="ABC_transpr_MalK-like"/>
</dbReference>
<dbReference type="InterPro" id="IPR003439">
    <property type="entry name" value="ABC_transporter-like_ATP-bd"/>
</dbReference>
<dbReference type="GO" id="GO:0140359">
    <property type="term" value="F:ABC-type transporter activity"/>
    <property type="evidence" value="ECO:0007669"/>
    <property type="project" value="InterPro"/>
</dbReference>
<dbReference type="Gene3D" id="3.40.50.300">
    <property type="entry name" value="P-loop containing nucleotide triphosphate hydrolases"/>
    <property type="match status" value="1"/>
</dbReference>
<dbReference type="PANTHER" id="PTHR43875:SF1">
    <property type="entry name" value="OSMOPROTECTIVE COMPOUNDS UPTAKE ATP-BINDING PROTEIN GGTA"/>
    <property type="match status" value="1"/>
</dbReference>
<dbReference type="GO" id="GO:0005524">
    <property type="term" value="F:ATP binding"/>
    <property type="evidence" value="ECO:0007669"/>
    <property type="project" value="UniProtKB-KW"/>
</dbReference>
<dbReference type="PROSITE" id="PS00211">
    <property type="entry name" value="ABC_TRANSPORTER_1"/>
    <property type="match status" value="1"/>
</dbReference>
<evidence type="ECO:0000256" key="3">
    <source>
        <dbReference type="ARBA" id="ARBA00022840"/>
    </source>
</evidence>
<dbReference type="NCBIfam" id="NF008653">
    <property type="entry name" value="PRK11650.1"/>
    <property type="match status" value="1"/>
</dbReference>
<dbReference type="PROSITE" id="PS50893">
    <property type="entry name" value="ABC_TRANSPORTER_2"/>
    <property type="match status" value="1"/>
</dbReference>
<organism evidence="5 6">
    <name type="scientific">Clostridium lentum</name>
    <dbReference type="NCBI Taxonomy" id="2763037"/>
    <lineage>
        <taxon>Bacteria</taxon>
        <taxon>Bacillati</taxon>
        <taxon>Bacillota</taxon>
        <taxon>Clostridia</taxon>
        <taxon>Eubacteriales</taxon>
        <taxon>Clostridiaceae</taxon>
        <taxon>Clostridium</taxon>
    </lineage>
</organism>
<dbReference type="EMBL" id="JACOOQ010000005">
    <property type="protein sequence ID" value="MBC5639638.1"/>
    <property type="molecule type" value="Genomic_DNA"/>
</dbReference>
<dbReference type="InterPro" id="IPR017871">
    <property type="entry name" value="ABC_transporter-like_CS"/>
</dbReference>
<dbReference type="InterPro" id="IPR008995">
    <property type="entry name" value="Mo/tungstate-bd_C_term_dom"/>
</dbReference>
<dbReference type="SMART" id="SM00382">
    <property type="entry name" value="AAA"/>
    <property type="match status" value="1"/>
</dbReference>
<keyword evidence="3 5" id="KW-0067">ATP-binding</keyword>
<name>A0A8I0DL01_9CLOT</name>
<dbReference type="GO" id="GO:0016887">
    <property type="term" value="F:ATP hydrolysis activity"/>
    <property type="evidence" value="ECO:0007669"/>
    <property type="project" value="InterPro"/>
</dbReference>
<feature type="domain" description="ABC transporter" evidence="4">
    <location>
        <begin position="4"/>
        <end position="235"/>
    </location>
</feature>
<dbReference type="Pfam" id="PF17912">
    <property type="entry name" value="OB_MalK"/>
    <property type="match status" value="1"/>
</dbReference>
<reference evidence="5" key="1">
    <citation type="submission" date="2020-08" db="EMBL/GenBank/DDBJ databases">
        <title>Genome public.</title>
        <authorList>
            <person name="Liu C."/>
            <person name="Sun Q."/>
        </authorList>
    </citation>
    <scope>NUCLEOTIDE SEQUENCE</scope>
    <source>
        <strain evidence="5">NSJ-42</strain>
    </source>
</reference>
<evidence type="ECO:0000256" key="2">
    <source>
        <dbReference type="ARBA" id="ARBA00022741"/>
    </source>
</evidence>